<dbReference type="InterPro" id="IPR009288">
    <property type="entry name" value="AIG2-like_dom"/>
</dbReference>
<dbReference type="Proteomes" id="UP000532311">
    <property type="component" value="Unassembled WGS sequence"/>
</dbReference>
<dbReference type="PANTHER" id="PTHR12935">
    <property type="entry name" value="GAMMA-GLUTAMYLCYCLOTRANSFERASE"/>
    <property type="match status" value="1"/>
</dbReference>
<dbReference type="CDD" id="cd06661">
    <property type="entry name" value="GGCT_like"/>
    <property type="match status" value="1"/>
</dbReference>
<feature type="active site" description="Proton acceptor" evidence="3">
    <location>
        <position position="78"/>
    </location>
</feature>
<dbReference type="AlphaFoldDB" id="A0A8H6D892"/>
<evidence type="ECO:0000256" key="2">
    <source>
        <dbReference type="ARBA" id="ARBA00023239"/>
    </source>
</evidence>
<evidence type="ECO:0000256" key="3">
    <source>
        <dbReference type="PIRSR" id="PIRSR617939-1"/>
    </source>
</evidence>
<dbReference type="InterPro" id="IPR013024">
    <property type="entry name" value="GGCT-like"/>
</dbReference>
<name>A0A8H6D892_9HYPO</name>
<evidence type="ECO:0000313" key="6">
    <source>
        <dbReference type="EMBL" id="KAF5707025.1"/>
    </source>
</evidence>
<evidence type="ECO:0000256" key="1">
    <source>
        <dbReference type="ARBA" id="ARBA00012346"/>
    </source>
</evidence>
<evidence type="ECO:0000259" key="5">
    <source>
        <dbReference type="Pfam" id="PF06094"/>
    </source>
</evidence>
<keyword evidence="2" id="KW-0456">Lyase</keyword>
<keyword evidence="7" id="KW-1185">Reference proteome</keyword>
<evidence type="ECO:0000256" key="4">
    <source>
        <dbReference type="PIRSR" id="PIRSR617939-2"/>
    </source>
</evidence>
<dbReference type="EMBL" id="JAAQPF010000306">
    <property type="protein sequence ID" value="KAF5707025.1"/>
    <property type="molecule type" value="Genomic_DNA"/>
</dbReference>
<dbReference type="InterPro" id="IPR017939">
    <property type="entry name" value="G-Glutamylcylcotransferase"/>
</dbReference>
<gene>
    <name evidence="6" type="ORF">FGLOB1_7108</name>
</gene>
<accession>A0A8H6D892</accession>
<dbReference type="GO" id="GO:0003839">
    <property type="term" value="F:gamma-glutamylcyclotransferase activity"/>
    <property type="evidence" value="ECO:0007669"/>
    <property type="project" value="UniProtKB-EC"/>
</dbReference>
<sequence>MPDLPAQLYFAYGSNLWLQQMASRCPESYYVGRAVLMDHRWQINSRGFANVIPCSGYNVHGLVYQVSVDDEARLDRNEGVHSGAYTKSYHSVVLHEAVEDLQLPTRYLVQDGGLDKAVNAVRSGSRSHEPEQQGRIRSNVLVYLSSRYCQWGTARDEYVDRMNCGIRNAVTLGIPSDFFENTVRPSIPPRRAKLAIAGPVRIPKSLIEEGGGAHLHNAEHGAVRFSAKAQPWDEAYAPLRGFQGHFRNRPPGRGGGDEAVSCQARRIYFSPPELIIEHIYVSKQDTVFNPGALVNVSRNKVVNRMQARSQAAQCGCSIVESQLMQLS</sequence>
<dbReference type="InterPro" id="IPR036568">
    <property type="entry name" value="GGCT-like_sf"/>
</dbReference>
<proteinExistence type="predicted"/>
<comment type="caution">
    <text evidence="6">The sequence shown here is derived from an EMBL/GenBank/DDBJ whole genome shotgun (WGS) entry which is preliminary data.</text>
</comment>
<dbReference type="Gene3D" id="3.10.490.10">
    <property type="entry name" value="Gamma-glutamyl cyclotransferase-like"/>
    <property type="match status" value="1"/>
</dbReference>
<organism evidence="6 7">
    <name type="scientific">Fusarium globosum</name>
    <dbReference type="NCBI Taxonomy" id="78864"/>
    <lineage>
        <taxon>Eukaryota</taxon>
        <taxon>Fungi</taxon>
        <taxon>Dikarya</taxon>
        <taxon>Ascomycota</taxon>
        <taxon>Pezizomycotina</taxon>
        <taxon>Sordariomycetes</taxon>
        <taxon>Hypocreomycetidae</taxon>
        <taxon>Hypocreales</taxon>
        <taxon>Nectriaceae</taxon>
        <taxon>Fusarium</taxon>
        <taxon>Fusarium fujikuroi species complex</taxon>
    </lineage>
</organism>
<evidence type="ECO:0000313" key="7">
    <source>
        <dbReference type="Proteomes" id="UP000532311"/>
    </source>
</evidence>
<feature type="domain" description="Gamma-glutamylcyclotransferase AIG2-like" evidence="5">
    <location>
        <begin position="9"/>
        <end position="94"/>
    </location>
</feature>
<feature type="binding site" evidence="4">
    <location>
        <begin position="9"/>
        <end position="14"/>
    </location>
    <ligand>
        <name>substrate</name>
    </ligand>
</feature>
<protein>
    <recommendedName>
        <fullName evidence="1">gamma-glutamylcyclotransferase</fullName>
        <ecNumber evidence="1">4.3.2.9</ecNumber>
    </recommendedName>
</protein>
<reference evidence="6 7" key="1">
    <citation type="submission" date="2020-05" db="EMBL/GenBank/DDBJ databases">
        <title>Identification and distribution of gene clusters putatively required for synthesis of sphingolipid metabolism inhibitors in phylogenetically diverse species of the filamentous fungus Fusarium.</title>
        <authorList>
            <person name="Kim H.-S."/>
            <person name="Busman M."/>
            <person name="Brown D.W."/>
            <person name="Divon H."/>
            <person name="Uhlig S."/>
            <person name="Proctor R.H."/>
        </authorList>
    </citation>
    <scope>NUCLEOTIDE SEQUENCE [LARGE SCALE GENOMIC DNA]</scope>
    <source>
        <strain evidence="6 7">NRRL 26131</strain>
    </source>
</reference>
<dbReference type="EC" id="4.3.2.9" evidence="1"/>
<dbReference type="PANTHER" id="PTHR12935:SF0">
    <property type="entry name" value="GAMMA-GLUTAMYLCYCLOTRANSFERASE"/>
    <property type="match status" value="1"/>
</dbReference>
<dbReference type="Pfam" id="PF06094">
    <property type="entry name" value="GGACT"/>
    <property type="match status" value="1"/>
</dbReference>
<dbReference type="SUPFAM" id="SSF110857">
    <property type="entry name" value="Gamma-glutamyl cyclotransferase-like"/>
    <property type="match status" value="1"/>
</dbReference>